<gene>
    <name evidence="1" type="ORF">F8B43_5539</name>
</gene>
<keyword evidence="1" id="KW-0808">Transferase</keyword>
<comment type="caution">
    <text evidence="1">The sequence shown here is derived from an EMBL/GenBank/DDBJ whole genome shotgun (WGS) entry which is preliminary data.</text>
</comment>
<dbReference type="AlphaFoldDB" id="A0A833J2A3"/>
<reference evidence="1 2" key="1">
    <citation type="submission" date="2019-10" db="EMBL/GenBank/DDBJ databases">
        <title>Draft Genome Sequence of the Caffeine Degrading Methylotroph Methylorubrum populi PINKEL.</title>
        <authorList>
            <person name="Dawson S.C."/>
            <person name="Zhang X."/>
            <person name="Wright M.E."/>
            <person name="Sharma G."/>
            <person name="Langner J.T."/>
            <person name="Ditty J.L."/>
            <person name="Subuyuj G.A."/>
        </authorList>
    </citation>
    <scope>NUCLEOTIDE SEQUENCE [LARGE SCALE GENOMIC DNA]</scope>
    <source>
        <strain evidence="1 2">Pinkel</strain>
    </source>
</reference>
<organism evidence="1 2">
    <name type="scientific">Methylorubrum populi</name>
    <dbReference type="NCBI Taxonomy" id="223967"/>
    <lineage>
        <taxon>Bacteria</taxon>
        <taxon>Pseudomonadati</taxon>
        <taxon>Pseudomonadota</taxon>
        <taxon>Alphaproteobacteria</taxon>
        <taxon>Hyphomicrobiales</taxon>
        <taxon>Methylobacteriaceae</taxon>
        <taxon>Methylorubrum</taxon>
    </lineage>
</organism>
<evidence type="ECO:0000313" key="2">
    <source>
        <dbReference type="Proteomes" id="UP000469949"/>
    </source>
</evidence>
<dbReference type="RefSeq" id="WP_152279085.1">
    <property type="nucleotide sequence ID" value="NZ_WEKV01000020.1"/>
</dbReference>
<protein>
    <submittedName>
        <fullName evidence="1">Glycosyltransferases involved in cell wall biogenesis</fullName>
    </submittedName>
</protein>
<evidence type="ECO:0000313" key="1">
    <source>
        <dbReference type="EMBL" id="KAB7782784.1"/>
    </source>
</evidence>
<name>A0A833J2A3_9HYPH</name>
<proteinExistence type="predicted"/>
<dbReference type="EMBL" id="WEKV01000020">
    <property type="protein sequence ID" value="KAB7782784.1"/>
    <property type="molecule type" value="Genomic_DNA"/>
</dbReference>
<dbReference type="GO" id="GO:0016740">
    <property type="term" value="F:transferase activity"/>
    <property type="evidence" value="ECO:0007669"/>
    <property type="project" value="UniProtKB-KW"/>
</dbReference>
<sequence>MRLAPQGIQFHVTTLRRCFVCAADMLNPSERHLTFPDGRRRAFALACGSCGVLLDRHADASRCRPHLTEALAGAVFVPDGQAPYGLDLYTLRIAATRLRRGLRPLDAGGRGALLHPHAKHAARAELYDLDRAETRPVSLGLLCRPSECDGVLASLSAQAGWTDDVAILLDGETAPPRAVAVPGFAHGAVRVAARPLSDDFAAQRNALQRLARNPWMLQLDADESLAFATGGLLPALAGMAEAGAVRSIGLARRNRVDGVLADVFPDVQYRLNRRDVAYAGRVHERPLLAGGWPESFITLHGAIEHHLSRAHVEARSRRYESMDPGRGRLEEAQALLSPYRD</sequence>
<accession>A0A833J2A3</accession>
<dbReference type="Proteomes" id="UP000469949">
    <property type="component" value="Unassembled WGS sequence"/>
</dbReference>